<dbReference type="Proteomes" id="UP000051063">
    <property type="component" value="Unassembled WGS sequence"/>
</dbReference>
<dbReference type="PANTHER" id="PTHR30404">
    <property type="entry name" value="N-ACETYLMURAMOYL-L-ALANINE AMIDASE"/>
    <property type="match status" value="1"/>
</dbReference>
<evidence type="ECO:0000313" key="3">
    <source>
        <dbReference type="EMBL" id="KQL44865.1"/>
    </source>
</evidence>
<dbReference type="RefSeq" id="WP_055747458.1">
    <property type="nucleotide sequence ID" value="NZ_LJJB01000013.1"/>
</dbReference>
<proteinExistence type="predicted"/>
<name>A0ABR5N2Z5_BRECH</name>
<keyword evidence="4" id="KW-1185">Reference proteome</keyword>
<evidence type="ECO:0000313" key="4">
    <source>
        <dbReference type="Proteomes" id="UP000051063"/>
    </source>
</evidence>
<dbReference type="InterPro" id="IPR050695">
    <property type="entry name" value="N-acetylmuramoyl_amidase_3"/>
</dbReference>
<evidence type="ECO:0000256" key="1">
    <source>
        <dbReference type="ARBA" id="ARBA00022801"/>
    </source>
</evidence>
<dbReference type="Gene3D" id="3.40.630.40">
    <property type="entry name" value="Zn-dependent exopeptidases"/>
    <property type="match status" value="1"/>
</dbReference>
<evidence type="ECO:0000259" key="2">
    <source>
        <dbReference type="SMART" id="SM00646"/>
    </source>
</evidence>
<dbReference type="CDD" id="cd02696">
    <property type="entry name" value="MurNAc-LAA"/>
    <property type="match status" value="1"/>
</dbReference>
<sequence length="251" mass="27827">MAPIVIVDAGHGGIDPGGGNSAQFTEKAMTLNISLYQYRRFQELQIPVALTRSSDVTLQSEDRTALVRNSGARYCICNHINSGGGRGSEVIYSIYSSAAFPRLIADELEAEGMPNRRIFTRTLPNNSKQDYYYMNRETGSVETVIIEYGFADNPLDADKLAKDWKTLAEAVIRAFCEYANLTYQPPKTAPPSTGGGSGGGSDVPDWKQEAIDWMFDQGLLTNEDWRNQADTSLPLWAEAVILKRLYEKLKP</sequence>
<dbReference type="SMART" id="SM00646">
    <property type="entry name" value="Ami_3"/>
    <property type="match status" value="1"/>
</dbReference>
<protein>
    <submittedName>
        <fullName evidence="3">N-acetylmuramoyl-L-alanine amidase</fullName>
    </submittedName>
</protein>
<accession>A0ABR5N2Z5</accession>
<dbReference type="InterPro" id="IPR002508">
    <property type="entry name" value="MurNAc-LAA_cat"/>
</dbReference>
<reference evidence="3 4" key="1">
    <citation type="submission" date="2015-09" db="EMBL/GenBank/DDBJ databases">
        <title>Genome sequencing project for genomic taxonomy and phylogenomics of Bacillus-like bacteria.</title>
        <authorList>
            <person name="Liu B."/>
            <person name="Wang J."/>
            <person name="Zhu Y."/>
            <person name="Liu G."/>
            <person name="Chen Q."/>
            <person name="Chen Z."/>
            <person name="Lan J."/>
            <person name="Che J."/>
            <person name="Ge C."/>
            <person name="Shi H."/>
            <person name="Pan Z."/>
            <person name="Liu X."/>
        </authorList>
    </citation>
    <scope>NUCLEOTIDE SEQUENCE [LARGE SCALE GENOMIC DNA]</scope>
    <source>
        <strain evidence="3 4">DSM 8552</strain>
    </source>
</reference>
<feature type="domain" description="MurNAc-LAA" evidence="2">
    <location>
        <begin position="64"/>
        <end position="176"/>
    </location>
</feature>
<comment type="caution">
    <text evidence="3">The sequence shown here is derived from an EMBL/GenBank/DDBJ whole genome shotgun (WGS) entry which is preliminary data.</text>
</comment>
<dbReference type="Pfam" id="PF01520">
    <property type="entry name" value="Amidase_3"/>
    <property type="match status" value="1"/>
</dbReference>
<dbReference type="EMBL" id="LJJB01000013">
    <property type="protein sequence ID" value="KQL44865.1"/>
    <property type="molecule type" value="Genomic_DNA"/>
</dbReference>
<dbReference type="SUPFAM" id="SSF53187">
    <property type="entry name" value="Zn-dependent exopeptidases"/>
    <property type="match status" value="1"/>
</dbReference>
<keyword evidence="1" id="KW-0378">Hydrolase</keyword>
<gene>
    <name evidence="3" type="ORF">AN963_26350</name>
</gene>
<organism evidence="3 4">
    <name type="scientific">Brevibacillus choshinensis</name>
    <dbReference type="NCBI Taxonomy" id="54911"/>
    <lineage>
        <taxon>Bacteria</taxon>
        <taxon>Bacillati</taxon>
        <taxon>Bacillota</taxon>
        <taxon>Bacilli</taxon>
        <taxon>Bacillales</taxon>
        <taxon>Paenibacillaceae</taxon>
        <taxon>Brevibacillus</taxon>
    </lineage>
</organism>
<dbReference type="PANTHER" id="PTHR30404:SF0">
    <property type="entry name" value="N-ACETYLMURAMOYL-L-ALANINE AMIDASE AMIC"/>
    <property type="match status" value="1"/>
</dbReference>